<dbReference type="OrthoDB" id="5105562at2"/>
<evidence type="ECO:0000313" key="4">
    <source>
        <dbReference type="EMBL" id="CQD16911.1"/>
    </source>
</evidence>
<keyword evidence="2" id="KW-0732">Signal</keyword>
<dbReference type="Pfam" id="PF04536">
    <property type="entry name" value="TPM_phosphatase"/>
    <property type="match status" value="1"/>
</dbReference>
<organism evidence="4 5">
    <name type="scientific">Mycobacterium lentiflavum</name>
    <dbReference type="NCBI Taxonomy" id="141349"/>
    <lineage>
        <taxon>Bacteria</taxon>
        <taxon>Bacillati</taxon>
        <taxon>Actinomycetota</taxon>
        <taxon>Actinomycetes</taxon>
        <taxon>Mycobacteriales</taxon>
        <taxon>Mycobacteriaceae</taxon>
        <taxon>Mycobacterium</taxon>
        <taxon>Mycobacterium simiae complex</taxon>
    </lineage>
</organism>
<name>A0A0E4GZG6_MYCLN</name>
<reference evidence="4 5" key="1">
    <citation type="submission" date="2015-03" db="EMBL/GenBank/DDBJ databases">
        <authorList>
            <person name="Urmite Genomes"/>
        </authorList>
    </citation>
    <scope>NUCLEOTIDE SEQUENCE [LARGE SCALE GENOMIC DNA]</scope>
    <source>
        <strain evidence="4 5">CSUR P1491</strain>
    </source>
</reference>
<dbReference type="AlphaFoldDB" id="A0A0E4GZG6"/>
<feature type="transmembrane region" description="Helical" evidence="1">
    <location>
        <begin position="174"/>
        <end position="196"/>
    </location>
</feature>
<proteinExistence type="predicted"/>
<gene>
    <name evidence="4" type="ORF">BN1232_03685</name>
</gene>
<keyword evidence="1 4" id="KW-0812">Transmembrane</keyword>
<evidence type="ECO:0000313" key="5">
    <source>
        <dbReference type="Proteomes" id="UP000199251"/>
    </source>
</evidence>
<dbReference type="STRING" id="141349.BN1232_03685"/>
<keyword evidence="1" id="KW-0472">Membrane</keyword>
<protein>
    <submittedName>
        <fullName evidence="4">Transmembrane protein</fullName>
    </submittedName>
</protein>
<sequence>MRIVRLLGVVLTTLLAALLPATPAGAQPPTKLTDHITDNTQVLTDSDRATISSAIDRLYQDQHVQLWVVYVDNFSRYKPENWADKTRTASGMDDHDALLAVATNTKAYAFSVPGKVPGLTAADLNSLRSNKIEPAVSAKDFSGAAVAAAAGLDQSAPAAKPPAPNNAPGPSNRIWLWIAIGVIVVVVIVVVVVLLYRARRRRSARPVGHRDGQRVESLGQALPIADARLRQVSEYVAKHRESIGAEAQSRFEEAKRHLAAARDKEASNEAEAIAHANGASTLAAHAQTLANADVLAAHRAPRRRGTTSAR</sequence>
<feature type="signal peptide" evidence="2">
    <location>
        <begin position="1"/>
        <end position="26"/>
    </location>
</feature>
<feature type="domain" description="TPM" evidence="3">
    <location>
        <begin position="36"/>
        <end position="153"/>
    </location>
</feature>
<evidence type="ECO:0000256" key="2">
    <source>
        <dbReference type="SAM" id="SignalP"/>
    </source>
</evidence>
<dbReference type="RefSeq" id="WP_090603753.1">
    <property type="nucleotide sequence ID" value="NZ_CTEE01000001.1"/>
</dbReference>
<evidence type="ECO:0000256" key="1">
    <source>
        <dbReference type="SAM" id="Phobius"/>
    </source>
</evidence>
<evidence type="ECO:0000259" key="3">
    <source>
        <dbReference type="Pfam" id="PF04536"/>
    </source>
</evidence>
<dbReference type="Proteomes" id="UP000199251">
    <property type="component" value="Unassembled WGS sequence"/>
</dbReference>
<dbReference type="EMBL" id="CTEE01000001">
    <property type="protein sequence ID" value="CQD16911.1"/>
    <property type="molecule type" value="Genomic_DNA"/>
</dbReference>
<keyword evidence="1" id="KW-1133">Transmembrane helix</keyword>
<accession>A0A0E4GZG6</accession>
<dbReference type="InterPro" id="IPR007621">
    <property type="entry name" value="TPM_dom"/>
</dbReference>
<dbReference type="Gene3D" id="3.10.310.50">
    <property type="match status" value="1"/>
</dbReference>
<feature type="chain" id="PRO_5002420879" evidence="2">
    <location>
        <begin position="27"/>
        <end position="310"/>
    </location>
</feature>